<dbReference type="OrthoDB" id="246406at2759"/>
<proteinExistence type="inferred from homology"/>
<protein>
    <recommendedName>
        <fullName evidence="9">Trafficking protein particle complex subunit</fullName>
    </recommendedName>
</protein>
<dbReference type="InterPro" id="IPR011012">
    <property type="entry name" value="Longin-like_dom_sf"/>
</dbReference>
<evidence type="ECO:0000256" key="8">
    <source>
        <dbReference type="ARBA" id="ARBA00046941"/>
    </source>
</evidence>
<keyword evidence="3 9" id="KW-0256">Endoplasmic reticulum</keyword>
<keyword evidence="4 9" id="KW-0931">ER-Golgi transport</keyword>
<dbReference type="Gene3D" id="3.30.450.70">
    <property type="match status" value="2"/>
</dbReference>
<evidence type="ECO:0000256" key="9">
    <source>
        <dbReference type="RuleBase" id="RU366065"/>
    </source>
</evidence>
<dbReference type="GO" id="GO:0030008">
    <property type="term" value="C:TRAPP complex"/>
    <property type="evidence" value="ECO:0007669"/>
    <property type="project" value="UniProtKB-UniRule"/>
</dbReference>
<comment type="similarity">
    <text evidence="6">Belongs to the TRAPP small subunits family. TRAPPC4 subfamily.</text>
</comment>
<dbReference type="InterPro" id="IPR007233">
    <property type="entry name" value="TRAPPC"/>
</dbReference>
<evidence type="ECO:0000313" key="11">
    <source>
        <dbReference type="Proteomes" id="UP000821853"/>
    </source>
</evidence>
<comment type="subunit">
    <text evidence="8">Component of the multisubunit TRAPP (transport protein particle) complex, which includes at least TRAPPC2, TRAPPC2L, TRAPPC3, TRAPPC3L, TRAPPC4, TRAPPC5, TRAPPC8, TRAPPC9, TRAPPC10, TRAPPC11 and TRAPPC12. Interacts with SDC2.</text>
</comment>
<name>A0A9J6H5L6_HAELO</name>
<dbReference type="EMBL" id="JABSTR010000011">
    <property type="protein sequence ID" value="KAH9382611.1"/>
    <property type="molecule type" value="Genomic_DNA"/>
</dbReference>
<dbReference type="SMART" id="SM01399">
    <property type="entry name" value="Sybindin"/>
    <property type="match status" value="1"/>
</dbReference>
<dbReference type="GO" id="GO:0006888">
    <property type="term" value="P:endoplasmic reticulum to Golgi vesicle-mediated transport"/>
    <property type="evidence" value="ECO:0007669"/>
    <property type="project" value="UniProtKB-UniRule"/>
</dbReference>
<keyword evidence="2 9" id="KW-0813">Transport</keyword>
<dbReference type="GO" id="GO:0005783">
    <property type="term" value="C:endoplasmic reticulum"/>
    <property type="evidence" value="ECO:0007669"/>
    <property type="project" value="UniProtKB-SubCell"/>
</dbReference>
<evidence type="ECO:0000256" key="3">
    <source>
        <dbReference type="ARBA" id="ARBA00022824"/>
    </source>
</evidence>
<gene>
    <name evidence="10" type="ORF">HPB48_021048</name>
</gene>
<dbReference type="Pfam" id="PF04099">
    <property type="entry name" value="Sybindin"/>
    <property type="match status" value="1"/>
</dbReference>
<keyword evidence="11" id="KW-1185">Reference proteome</keyword>
<evidence type="ECO:0000256" key="6">
    <source>
        <dbReference type="ARBA" id="ARBA00038179"/>
    </source>
</evidence>
<dbReference type="AlphaFoldDB" id="A0A9J6H5L6"/>
<comment type="subcellular location">
    <subcellularLocation>
        <location evidence="9">Endoplasmic reticulum</location>
    </subcellularLocation>
    <subcellularLocation>
        <location evidence="9">Golgi apparatus</location>
        <location evidence="9">cis-Golgi network</location>
    </subcellularLocation>
    <subcellularLocation>
        <location evidence="1">Golgi apparatus</location>
    </subcellularLocation>
</comment>
<evidence type="ECO:0000256" key="2">
    <source>
        <dbReference type="ARBA" id="ARBA00022448"/>
    </source>
</evidence>
<comment type="function">
    <text evidence="7">Core component of the TRAPP complexes which has a function of guanine nucleotide exchange factor activity for Rab1 GTPase. Plays a role in vesicular transport from endoplasmic reticulum to Golgi and autophagy. May play a role in dendrite postsynaptic membrane trafficking.</text>
</comment>
<evidence type="ECO:0000313" key="10">
    <source>
        <dbReference type="EMBL" id="KAH9382611.1"/>
    </source>
</evidence>
<comment type="caution">
    <text evidence="10">The sequence shown here is derived from an EMBL/GenBank/DDBJ whole genome shotgun (WGS) entry which is preliminary data.</text>
</comment>
<sequence length="139" mass="15276">MEVACSVTRHSLPGAAQTTLSPTPCLRSYPLSVRIGRPRLTTNERIVLASTFHSFYAIASQLSPEPNSFGIKMLEAGAFRLHCYQTTAASRCLFKLCADCAFKNPFYRLEMPIRCELFDASIQEAVVGCLPPSLCRALG</sequence>
<organism evidence="10 11">
    <name type="scientific">Haemaphysalis longicornis</name>
    <name type="common">Bush tick</name>
    <dbReference type="NCBI Taxonomy" id="44386"/>
    <lineage>
        <taxon>Eukaryota</taxon>
        <taxon>Metazoa</taxon>
        <taxon>Ecdysozoa</taxon>
        <taxon>Arthropoda</taxon>
        <taxon>Chelicerata</taxon>
        <taxon>Arachnida</taxon>
        <taxon>Acari</taxon>
        <taxon>Parasitiformes</taxon>
        <taxon>Ixodida</taxon>
        <taxon>Ixodoidea</taxon>
        <taxon>Ixodidae</taxon>
        <taxon>Haemaphysalinae</taxon>
        <taxon>Haemaphysalis</taxon>
    </lineage>
</organism>
<dbReference type="Proteomes" id="UP000821853">
    <property type="component" value="Chromosome 9"/>
</dbReference>
<comment type="subunit">
    <text evidence="9">Part of the multisubunit transport protein particle (TRAPP) complex.</text>
</comment>
<evidence type="ECO:0000256" key="4">
    <source>
        <dbReference type="ARBA" id="ARBA00022892"/>
    </source>
</evidence>
<evidence type="ECO:0000256" key="7">
    <source>
        <dbReference type="ARBA" id="ARBA00046052"/>
    </source>
</evidence>
<evidence type="ECO:0000256" key="1">
    <source>
        <dbReference type="ARBA" id="ARBA00004555"/>
    </source>
</evidence>
<reference evidence="10 11" key="1">
    <citation type="journal article" date="2020" name="Cell">
        <title>Large-Scale Comparative Analyses of Tick Genomes Elucidate Their Genetic Diversity and Vector Capacities.</title>
        <authorList>
            <consortium name="Tick Genome and Microbiome Consortium (TIGMIC)"/>
            <person name="Jia N."/>
            <person name="Wang J."/>
            <person name="Shi W."/>
            <person name="Du L."/>
            <person name="Sun Y."/>
            <person name="Zhan W."/>
            <person name="Jiang J.F."/>
            <person name="Wang Q."/>
            <person name="Zhang B."/>
            <person name="Ji P."/>
            <person name="Bell-Sakyi L."/>
            <person name="Cui X.M."/>
            <person name="Yuan T.T."/>
            <person name="Jiang B.G."/>
            <person name="Yang W.F."/>
            <person name="Lam T.T."/>
            <person name="Chang Q.C."/>
            <person name="Ding S.J."/>
            <person name="Wang X.J."/>
            <person name="Zhu J.G."/>
            <person name="Ruan X.D."/>
            <person name="Zhao L."/>
            <person name="Wei J.T."/>
            <person name="Ye R.Z."/>
            <person name="Que T.C."/>
            <person name="Du C.H."/>
            <person name="Zhou Y.H."/>
            <person name="Cheng J.X."/>
            <person name="Dai P.F."/>
            <person name="Guo W.B."/>
            <person name="Han X.H."/>
            <person name="Huang E.J."/>
            <person name="Li L.F."/>
            <person name="Wei W."/>
            <person name="Gao Y.C."/>
            <person name="Liu J.Z."/>
            <person name="Shao H.Z."/>
            <person name="Wang X."/>
            <person name="Wang C.C."/>
            <person name="Yang T.C."/>
            <person name="Huo Q.B."/>
            <person name="Li W."/>
            <person name="Chen H.Y."/>
            <person name="Chen S.E."/>
            <person name="Zhou L.G."/>
            <person name="Ni X.B."/>
            <person name="Tian J.H."/>
            <person name="Sheng Y."/>
            <person name="Liu T."/>
            <person name="Pan Y.S."/>
            <person name="Xia L.Y."/>
            <person name="Li J."/>
            <person name="Zhao F."/>
            <person name="Cao W.C."/>
        </authorList>
    </citation>
    <scope>NUCLEOTIDE SEQUENCE [LARGE SCALE GENOMIC DNA]</scope>
    <source>
        <strain evidence="10">HaeL-2018</strain>
    </source>
</reference>
<dbReference type="GO" id="GO:0005794">
    <property type="term" value="C:Golgi apparatus"/>
    <property type="evidence" value="ECO:0007669"/>
    <property type="project" value="UniProtKB-SubCell"/>
</dbReference>
<dbReference type="PANTHER" id="PTHR23249:SF15">
    <property type="entry name" value="TRAFFICKING PROTEIN PARTICLE COMPLEX SUBUNIT 4"/>
    <property type="match status" value="1"/>
</dbReference>
<dbReference type="SUPFAM" id="SSF64356">
    <property type="entry name" value="SNARE-like"/>
    <property type="match status" value="1"/>
</dbReference>
<accession>A0A9J6H5L6</accession>
<evidence type="ECO:0000256" key="5">
    <source>
        <dbReference type="ARBA" id="ARBA00023034"/>
    </source>
</evidence>
<keyword evidence="5 9" id="KW-0333">Golgi apparatus</keyword>
<dbReference type="PANTHER" id="PTHR23249">
    <property type="entry name" value="TRAFFICKING PROTEIN PARTICLE COMPLEX SUBUNIT"/>
    <property type="match status" value="1"/>
</dbReference>
<dbReference type="VEuPathDB" id="VectorBase:HLOH_061511"/>